<proteinExistence type="predicted"/>
<evidence type="ECO:0000256" key="4">
    <source>
        <dbReference type="ARBA" id="ARBA00022553"/>
    </source>
</evidence>
<dbReference type="Proteomes" id="UP000002221">
    <property type="component" value="Chromosome"/>
</dbReference>
<evidence type="ECO:0000256" key="8">
    <source>
        <dbReference type="ARBA" id="ARBA00022840"/>
    </source>
</evidence>
<dbReference type="InterPro" id="IPR003661">
    <property type="entry name" value="HisK_dim/P_dom"/>
</dbReference>
<evidence type="ECO:0000259" key="11">
    <source>
        <dbReference type="PROSITE" id="PS50109"/>
    </source>
</evidence>
<dbReference type="SMART" id="SM00387">
    <property type="entry name" value="HATPase_c"/>
    <property type="match status" value="1"/>
</dbReference>
<dbReference type="Pfam" id="PF00512">
    <property type="entry name" value="HisKA"/>
    <property type="match status" value="1"/>
</dbReference>
<comment type="subcellular location">
    <subcellularLocation>
        <location evidence="2">Membrane</location>
    </subcellularLocation>
</comment>
<dbReference type="InterPro" id="IPR050351">
    <property type="entry name" value="BphY/WalK/GraS-like"/>
</dbReference>
<organism evidence="13 14">
    <name type="scientific">Rhodothermus marinus (strain ATCC 43812 / DSM 4252 / R-10)</name>
    <name type="common">Rhodothermus obamensis</name>
    <dbReference type="NCBI Taxonomy" id="518766"/>
    <lineage>
        <taxon>Bacteria</taxon>
        <taxon>Pseudomonadati</taxon>
        <taxon>Rhodothermota</taxon>
        <taxon>Rhodothermia</taxon>
        <taxon>Rhodothermales</taxon>
        <taxon>Rhodothermaceae</taxon>
        <taxon>Rhodothermus</taxon>
    </lineage>
</organism>
<dbReference type="InterPro" id="IPR004358">
    <property type="entry name" value="Sig_transdc_His_kin-like_C"/>
</dbReference>
<evidence type="ECO:0000256" key="1">
    <source>
        <dbReference type="ARBA" id="ARBA00000085"/>
    </source>
</evidence>
<dbReference type="Gene3D" id="1.10.287.130">
    <property type="match status" value="1"/>
</dbReference>
<dbReference type="SMART" id="SM00388">
    <property type="entry name" value="HisKA"/>
    <property type="match status" value="1"/>
</dbReference>
<dbReference type="KEGG" id="rmr:Rmar_0988"/>
<dbReference type="InterPro" id="IPR036890">
    <property type="entry name" value="HATPase_C_sf"/>
</dbReference>
<dbReference type="RefSeq" id="WP_012843494.1">
    <property type="nucleotide sequence ID" value="NC_013501.1"/>
</dbReference>
<keyword evidence="7 13" id="KW-0418">Kinase</keyword>
<dbReference type="InterPro" id="IPR003660">
    <property type="entry name" value="HAMP_dom"/>
</dbReference>
<evidence type="ECO:0000313" key="13">
    <source>
        <dbReference type="EMBL" id="ACY47882.1"/>
    </source>
</evidence>
<name>D0MHC4_RHOM4</name>
<keyword evidence="10" id="KW-1133">Transmembrane helix</keyword>
<dbReference type="PROSITE" id="PS50109">
    <property type="entry name" value="HIS_KIN"/>
    <property type="match status" value="1"/>
</dbReference>
<dbReference type="InterPro" id="IPR005467">
    <property type="entry name" value="His_kinase_dom"/>
</dbReference>
<dbReference type="PANTHER" id="PTHR42878">
    <property type="entry name" value="TWO-COMPONENT HISTIDINE KINASE"/>
    <property type="match status" value="1"/>
</dbReference>
<dbReference type="eggNOG" id="COG3850">
    <property type="taxonomic scope" value="Bacteria"/>
</dbReference>
<keyword evidence="10" id="KW-0812">Transmembrane</keyword>
<dbReference type="SUPFAM" id="SSF158472">
    <property type="entry name" value="HAMP domain-like"/>
    <property type="match status" value="1"/>
</dbReference>
<reference evidence="13 14" key="1">
    <citation type="journal article" date="2009" name="Stand. Genomic Sci.">
        <title>Complete genome sequence of Rhodothermus marinus type strain (R-10).</title>
        <authorList>
            <person name="Nolan M."/>
            <person name="Tindall B.J."/>
            <person name="Pomrenke H."/>
            <person name="Lapidus A."/>
            <person name="Copeland A."/>
            <person name="Glavina Del Rio T."/>
            <person name="Lucas S."/>
            <person name="Chen F."/>
            <person name="Tice H."/>
            <person name="Cheng J.F."/>
            <person name="Saunders E."/>
            <person name="Han C."/>
            <person name="Bruce D."/>
            <person name="Goodwin L."/>
            <person name="Chain P."/>
            <person name="Pitluck S."/>
            <person name="Ovchinikova G."/>
            <person name="Pati A."/>
            <person name="Ivanova N."/>
            <person name="Mavromatis K."/>
            <person name="Chen A."/>
            <person name="Palaniappan K."/>
            <person name="Land M."/>
            <person name="Hauser L."/>
            <person name="Chang Y.J."/>
            <person name="Jeffries C.D."/>
            <person name="Brettin T."/>
            <person name="Goker M."/>
            <person name="Bristow J."/>
            <person name="Eisen J.A."/>
            <person name="Markowitz V."/>
            <person name="Hugenholtz P."/>
            <person name="Kyrpides N.C."/>
            <person name="Klenk H.P."/>
            <person name="Detter J.C."/>
        </authorList>
    </citation>
    <scope>NUCLEOTIDE SEQUENCE [LARGE SCALE GENOMIC DNA]</scope>
    <source>
        <strain evidence="14">ATCC 43812 / DSM 4252 / R-10</strain>
    </source>
</reference>
<evidence type="ECO:0000256" key="5">
    <source>
        <dbReference type="ARBA" id="ARBA00022679"/>
    </source>
</evidence>
<dbReference type="GO" id="GO:0016020">
    <property type="term" value="C:membrane"/>
    <property type="evidence" value="ECO:0007669"/>
    <property type="project" value="UniProtKB-SubCell"/>
</dbReference>
<dbReference type="GO" id="GO:0007234">
    <property type="term" value="P:osmosensory signaling via phosphorelay pathway"/>
    <property type="evidence" value="ECO:0007669"/>
    <property type="project" value="TreeGrafter"/>
</dbReference>
<dbReference type="GO" id="GO:0000156">
    <property type="term" value="F:phosphorelay response regulator activity"/>
    <property type="evidence" value="ECO:0007669"/>
    <property type="project" value="TreeGrafter"/>
</dbReference>
<dbReference type="GO" id="GO:0000155">
    <property type="term" value="F:phosphorelay sensor kinase activity"/>
    <property type="evidence" value="ECO:0007669"/>
    <property type="project" value="InterPro"/>
</dbReference>
<keyword evidence="5" id="KW-0808">Transferase</keyword>
<keyword evidence="14" id="KW-1185">Reference proteome</keyword>
<keyword evidence="6" id="KW-0547">Nucleotide-binding</keyword>
<gene>
    <name evidence="13" type="ordered locus">Rmar_0988</name>
</gene>
<evidence type="ECO:0000256" key="6">
    <source>
        <dbReference type="ARBA" id="ARBA00022741"/>
    </source>
</evidence>
<evidence type="ECO:0000256" key="10">
    <source>
        <dbReference type="SAM" id="Phobius"/>
    </source>
</evidence>
<evidence type="ECO:0000256" key="9">
    <source>
        <dbReference type="ARBA" id="ARBA00023012"/>
    </source>
</evidence>
<dbReference type="Gene3D" id="6.10.340.10">
    <property type="match status" value="1"/>
</dbReference>
<dbReference type="CDD" id="cd06225">
    <property type="entry name" value="HAMP"/>
    <property type="match status" value="1"/>
</dbReference>
<evidence type="ECO:0000313" key="14">
    <source>
        <dbReference type="Proteomes" id="UP000002221"/>
    </source>
</evidence>
<feature type="domain" description="Histidine kinase" evidence="11">
    <location>
        <begin position="267"/>
        <end position="481"/>
    </location>
</feature>
<dbReference type="Gene3D" id="3.30.565.10">
    <property type="entry name" value="Histidine kinase-like ATPase, C-terminal domain"/>
    <property type="match status" value="1"/>
</dbReference>
<dbReference type="AlphaFoldDB" id="D0MHC4"/>
<comment type="catalytic activity">
    <reaction evidence="1">
        <text>ATP + protein L-histidine = ADP + protein N-phospho-L-histidine.</text>
        <dbReference type="EC" id="2.7.13.3"/>
    </reaction>
</comment>
<accession>D0MHC4</accession>
<dbReference type="CDD" id="cd00082">
    <property type="entry name" value="HisKA"/>
    <property type="match status" value="1"/>
</dbReference>
<evidence type="ECO:0000256" key="7">
    <source>
        <dbReference type="ARBA" id="ARBA00022777"/>
    </source>
</evidence>
<dbReference type="GO" id="GO:0005524">
    <property type="term" value="F:ATP binding"/>
    <property type="evidence" value="ECO:0007669"/>
    <property type="project" value="UniProtKB-KW"/>
</dbReference>
<dbReference type="EMBL" id="CP001807">
    <property type="protein sequence ID" value="ACY47882.1"/>
    <property type="molecule type" value="Genomic_DNA"/>
</dbReference>
<dbReference type="PANTHER" id="PTHR42878:SF7">
    <property type="entry name" value="SENSOR HISTIDINE KINASE GLRK"/>
    <property type="match status" value="1"/>
</dbReference>
<dbReference type="InterPro" id="IPR036097">
    <property type="entry name" value="HisK_dim/P_sf"/>
</dbReference>
<dbReference type="InterPro" id="IPR003594">
    <property type="entry name" value="HATPase_dom"/>
</dbReference>
<keyword evidence="10" id="KW-0472">Membrane</keyword>
<evidence type="ECO:0000256" key="2">
    <source>
        <dbReference type="ARBA" id="ARBA00004370"/>
    </source>
</evidence>
<dbReference type="Pfam" id="PF00672">
    <property type="entry name" value="HAMP"/>
    <property type="match status" value="1"/>
</dbReference>
<evidence type="ECO:0000259" key="12">
    <source>
        <dbReference type="PROSITE" id="PS50885"/>
    </source>
</evidence>
<dbReference type="PRINTS" id="PR00344">
    <property type="entry name" value="BCTRLSENSOR"/>
</dbReference>
<feature type="domain" description="HAMP" evidence="12">
    <location>
        <begin position="200"/>
        <end position="252"/>
    </location>
</feature>
<sequence>MSSWRGSVFGRVAALLIGAQVLVALLAVGLSAYFAQTRSRELAASGIRLRLDALAEEIERRADLTTDDLATLPLPLQLDLRARFPDPVWLVDTLGKPVFVARPDSELFGPYPEMPRVLPAELRPWLRRDTLVVHLEGDGWGMAPLYDLGGQRVGAVVVYPLRRSLARELAGTQQAYYRALAVTLGAAVLLALLLGAFFTRQLVRPLRRVVAQVQRIQAGDWEARLPVARDDEFGRLARAVNEMAQAVARSIRSLEETDRMRRELMAGIGHDLRTPLAALLGYAEEARRLLQQGNTEAAVEALAVVEERGRHLQRLVEALFELSLLERPEPPLQLEPVPLGELLDETFRAHRRLFQDAGLTLQADWPLALPVVEADGARLRRVLDNLLDNARRHTPAGGTVWLGARATETEVHIWVQDTGPGLSPEQQARLFEPYGRQKSGASRGLGLLISQAIARAHGGRLEVTSAPGQGSTFTLILPRREVQFDD</sequence>
<dbReference type="SMART" id="SM00304">
    <property type="entry name" value="HAMP"/>
    <property type="match status" value="1"/>
</dbReference>
<feature type="transmembrane region" description="Helical" evidence="10">
    <location>
        <begin position="175"/>
        <end position="198"/>
    </location>
</feature>
<dbReference type="PROSITE" id="PS50885">
    <property type="entry name" value="HAMP"/>
    <property type="match status" value="1"/>
</dbReference>
<keyword evidence="4" id="KW-0597">Phosphoprotein</keyword>
<dbReference type="OrthoDB" id="1522504at2"/>
<dbReference type="GO" id="GO:0030295">
    <property type="term" value="F:protein kinase activator activity"/>
    <property type="evidence" value="ECO:0007669"/>
    <property type="project" value="TreeGrafter"/>
</dbReference>
<keyword evidence="9" id="KW-0902">Two-component regulatory system</keyword>
<dbReference type="SUPFAM" id="SSF47384">
    <property type="entry name" value="Homodimeric domain of signal transducing histidine kinase"/>
    <property type="match status" value="1"/>
</dbReference>
<dbReference type="Pfam" id="PF02518">
    <property type="entry name" value="HATPase_c"/>
    <property type="match status" value="1"/>
</dbReference>
<evidence type="ECO:0000256" key="3">
    <source>
        <dbReference type="ARBA" id="ARBA00012438"/>
    </source>
</evidence>
<dbReference type="EC" id="2.7.13.3" evidence="3"/>
<dbReference type="CDD" id="cd00075">
    <property type="entry name" value="HATPase"/>
    <property type="match status" value="1"/>
</dbReference>
<dbReference type="eggNOG" id="COG2205">
    <property type="taxonomic scope" value="Bacteria"/>
</dbReference>
<feature type="transmembrane region" description="Helical" evidence="10">
    <location>
        <begin position="12"/>
        <end position="35"/>
    </location>
</feature>
<dbReference type="STRING" id="518766.Rmar_0988"/>
<protein>
    <recommendedName>
        <fullName evidence="3">histidine kinase</fullName>
        <ecNumber evidence="3">2.7.13.3</ecNumber>
    </recommendedName>
</protein>
<keyword evidence="8" id="KW-0067">ATP-binding</keyword>
<dbReference type="SUPFAM" id="SSF55874">
    <property type="entry name" value="ATPase domain of HSP90 chaperone/DNA topoisomerase II/histidine kinase"/>
    <property type="match status" value="1"/>
</dbReference>
<dbReference type="HOGENOM" id="CLU_561258_0_0_10"/>